<dbReference type="EMBL" id="JANBVB010002277">
    <property type="protein sequence ID" value="KAJ2887078.1"/>
    <property type="molecule type" value="Genomic_DNA"/>
</dbReference>
<sequence length="330" mass="34768">MSVSPAQQQQPQPPLTQSAPIMPAAETSKRVISERIKNLATRFSNSNLNGQPESPSAQYAMQRRPSNTPSVSERVSLFDQQELLSNDPRLSGLFGKFGMASGRPGIHSRSSSVAGSIGRSNDTRSSIEGVKGVVGPSSDASTPLVPGMPRSPSMASKYASPGDSDSDGRAASIFGPRTSVSPSSKSSDRSLPAHLPADKSPPVFNSDRYNLDESDDGAVPAVRQPNPKDSVAAVDRQSTIAAGVRLNFMRPLSDVGSYTTNGGSIAESGYRGVRNDGPGKRRGSIRSTFGTNEEGLYIITDPIDTTASHQPTPSPHAQSGSNFHTNRTSS</sequence>
<evidence type="ECO:0000313" key="2">
    <source>
        <dbReference type="Proteomes" id="UP001139981"/>
    </source>
</evidence>
<keyword evidence="2" id="KW-1185">Reference proteome</keyword>
<reference evidence="1" key="1">
    <citation type="submission" date="2022-07" db="EMBL/GenBank/DDBJ databases">
        <title>Phylogenomic reconstructions and comparative analyses of Kickxellomycotina fungi.</title>
        <authorList>
            <person name="Reynolds N.K."/>
            <person name="Stajich J.E."/>
            <person name="Barry K."/>
            <person name="Grigoriev I.V."/>
            <person name="Crous P."/>
            <person name="Smith M.E."/>
        </authorList>
    </citation>
    <scope>NUCLEOTIDE SEQUENCE</scope>
    <source>
        <strain evidence="1">CBS 190363</strain>
    </source>
</reference>
<proteinExistence type="predicted"/>
<evidence type="ECO:0000313" key="1">
    <source>
        <dbReference type="EMBL" id="KAJ2887078.1"/>
    </source>
</evidence>
<gene>
    <name evidence="1" type="ORF">IWW38_005180</name>
</gene>
<dbReference type="Proteomes" id="UP001139981">
    <property type="component" value="Unassembled WGS sequence"/>
</dbReference>
<feature type="non-terminal residue" evidence="1">
    <location>
        <position position="330"/>
    </location>
</feature>
<organism evidence="1 2">
    <name type="scientific">Coemansia aciculifera</name>
    <dbReference type="NCBI Taxonomy" id="417176"/>
    <lineage>
        <taxon>Eukaryota</taxon>
        <taxon>Fungi</taxon>
        <taxon>Fungi incertae sedis</taxon>
        <taxon>Zoopagomycota</taxon>
        <taxon>Kickxellomycotina</taxon>
        <taxon>Kickxellomycetes</taxon>
        <taxon>Kickxellales</taxon>
        <taxon>Kickxellaceae</taxon>
        <taxon>Coemansia</taxon>
    </lineage>
</organism>
<accession>A0ACC1LVY8</accession>
<comment type="caution">
    <text evidence="1">The sequence shown here is derived from an EMBL/GenBank/DDBJ whole genome shotgun (WGS) entry which is preliminary data.</text>
</comment>
<protein>
    <submittedName>
        <fullName evidence="1">Uncharacterized protein</fullName>
    </submittedName>
</protein>
<name>A0ACC1LVY8_9FUNG</name>